<dbReference type="InterPro" id="IPR007867">
    <property type="entry name" value="GMC_OxRtase_C"/>
</dbReference>
<dbReference type="RefSeq" id="WP_110986951.1">
    <property type="nucleotide sequence ID" value="NZ_CAWNWM010000009.1"/>
</dbReference>
<dbReference type="InterPro" id="IPR036188">
    <property type="entry name" value="FAD/NAD-bd_sf"/>
</dbReference>
<keyword evidence="4" id="KW-0274">FAD</keyword>
<evidence type="ECO:0000259" key="7">
    <source>
        <dbReference type="Pfam" id="PF05199"/>
    </source>
</evidence>
<sequence length="515" mass="57237">MDNQYDIIIIGTGAGGGTMARALAPTGKSILILEKGGFIPREMDNFDPHVNWVEKRYTPDVTWYHEGEPFRPSHPHYYVGGNTKFYGSALFRLREKDFEEVEHHDGISPAWPISYTDLEPYYAISEKWYYVHGEDGADPTEPKRSSPYPYEPLQHEPRIQRLNDDLANKGLHPFPIPMGMRMGHDGEDGATSSLDLWPQFDGYPDPYEIKADSHIVGIRPALQHDNVTLKTNSPVERLEVDASGRKVETVVVKTEAGETIEYKADLVIVAAGALGSALLFLRSQHPKHPNGLANATGLVGRNFMGHNNATLIAISKTPNDATFEKTLALADYYWGDDEFKYPMGLIQMLGNFNEALMKLESPEPLNGMTHAEMASHSLDFWLQSEDLPRIENGISYDSSGQVVFDYQANNVEPATQLKKRLTDFLDCIGCHPGTHNVDLYLGSMVGVPLGHTMGTMKMGTDASQSVLDPYCKPHELDNVFVTDGSFFVSAGAVNPTLTIIAQTLRVAEHIKSQRL</sequence>
<feature type="domain" description="Glucose-methanol-choline oxidoreductase C-terminal" evidence="7">
    <location>
        <begin position="448"/>
        <end position="501"/>
    </location>
</feature>
<keyword evidence="9" id="KW-1185">Reference proteome</keyword>
<accession>A0A2W1JGC1</accession>
<protein>
    <submittedName>
        <fullName evidence="8">6'''-hydroxyparomomycin C oxidase</fullName>
        <ecNumber evidence="8">1.1.3.-</ecNumber>
    </submittedName>
</protein>
<dbReference type="Gene3D" id="3.50.50.60">
    <property type="entry name" value="FAD/NAD(P)-binding domain"/>
    <property type="match status" value="2"/>
</dbReference>
<dbReference type="EC" id="1.1.3.-" evidence="8"/>
<comment type="similarity">
    <text evidence="2">Belongs to the GMC oxidoreductase family.</text>
</comment>
<proteinExistence type="inferred from homology"/>
<gene>
    <name evidence="8" type="primary">livQ_2</name>
    <name evidence="8" type="ORF">C1752_03519</name>
</gene>
<dbReference type="Pfam" id="PF00732">
    <property type="entry name" value="GMC_oxred_N"/>
    <property type="match status" value="1"/>
</dbReference>
<evidence type="ECO:0000256" key="3">
    <source>
        <dbReference type="ARBA" id="ARBA00022630"/>
    </source>
</evidence>
<evidence type="ECO:0000256" key="5">
    <source>
        <dbReference type="ARBA" id="ARBA00023002"/>
    </source>
</evidence>
<evidence type="ECO:0000256" key="4">
    <source>
        <dbReference type="ARBA" id="ARBA00022827"/>
    </source>
</evidence>
<dbReference type="SUPFAM" id="SSF51905">
    <property type="entry name" value="FAD/NAD(P)-binding domain"/>
    <property type="match status" value="1"/>
</dbReference>
<dbReference type="AlphaFoldDB" id="A0A2W1JGC1"/>
<dbReference type="GO" id="GO:0016614">
    <property type="term" value="F:oxidoreductase activity, acting on CH-OH group of donors"/>
    <property type="evidence" value="ECO:0007669"/>
    <property type="project" value="InterPro"/>
</dbReference>
<feature type="domain" description="Glucose-methanol-choline oxidoreductase N-terminal" evidence="6">
    <location>
        <begin position="203"/>
        <end position="306"/>
    </location>
</feature>
<dbReference type="Proteomes" id="UP000248857">
    <property type="component" value="Unassembled WGS sequence"/>
</dbReference>
<evidence type="ECO:0000256" key="1">
    <source>
        <dbReference type="ARBA" id="ARBA00001974"/>
    </source>
</evidence>
<dbReference type="Pfam" id="PF05199">
    <property type="entry name" value="GMC_oxred_C"/>
    <property type="match status" value="1"/>
</dbReference>
<name>A0A2W1JGC1_9CYAN</name>
<evidence type="ECO:0000313" key="9">
    <source>
        <dbReference type="Proteomes" id="UP000248857"/>
    </source>
</evidence>
<dbReference type="GO" id="GO:0050660">
    <property type="term" value="F:flavin adenine dinucleotide binding"/>
    <property type="evidence" value="ECO:0007669"/>
    <property type="project" value="InterPro"/>
</dbReference>
<comment type="caution">
    <text evidence="8">The sequence shown here is derived from an EMBL/GenBank/DDBJ whole genome shotgun (WGS) entry which is preliminary data.</text>
</comment>
<evidence type="ECO:0000313" key="8">
    <source>
        <dbReference type="EMBL" id="PZD72683.1"/>
    </source>
</evidence>
<dbReference type="OrthoDB" id="9787779at2"/>
<evidence type="ECO:0000259" key="6">
    <source>
        <dbReference type="Pfam" id="PF00732"/>
    </source>
</evidence>
<evidence type="ECO:0000256" key="2">
    <source>
        <dbReference type="ARBA" id="ARBA00010790"/>
    </source>
</evidence>
<organism evidence="8 9">
    <name type="scientific">Acaryochloris thomasi RCC1774</name>
    <dbReference type="NCBI Taxonomy" id="1764569"/>
    <lineage>
        <taxon>Bacteria</taxon>
        <taxon>Bacillati</taxon>
        <taxon>Cyanobacteriota</taxon>
        <taxon>Cyanophyceae</taxon>
        <taxon>Acaryochloridales</taxon>
        <taxon>Acaryochloridaceae</taxon>
        <taxon>Acaryochloris</taxon>
        <taxon>Acaryochloris thomasi</taxon>
    </lineage>
</organism>
<keyword evidence="3" id="KW-0285">Flavoprotein</keyword>
<reference evidence="8 9" key="1">
    <citation type="journal article" date="2018" name="Sci. Rep.">
        <title>A novel species of the marine cyanobacterium Acaryochloris with a unique pigment content and lifestyle.</title>
        <authorList>
            <person name="Partensky F."/>
            <person name="Six C."/>
            <person name="Ratin M."/>
            <person name="Garczarek L."/>
            <person name="Vaulot D."/>
            <person name="Probert I."/>
            <person name="Calteau A."/>
            <person name="Gourvil P."/>
            <person name="Marie D."/>
            <person name="Grebert T."/>
            <person name="Bouchier C."/>
            <person name="Le Panse S."/>
            <person name="Gachenot M."/>
            <person name="Rodriguez F."/>
            <person name="Garrido J.L."/>
        </authorList>
    </citation>
    <scope>NUCLEOTIDE SEQUENCE [LARGE SCALE GENOMIC DNA]</scope>
    <source>
        <strain evidence="8 9">RCC1774</strain>
    </source>
</reference>
<keyword evidence="5 8" id="KW-0560">Oxidoreductase</keyword>
<dbReference type="PANTHER" id="PTHR42784:SF1">
    <property type="entry name" value="PYRANOSE 2-OXIDASE"/>
    <property type="match status" value="1"/>
</dbReference>
<dbReference type="InterPro" id="IPR000172">
    <property type="entry name" value="GMC_OxRdtase_N"/>
</dbReference>
<dbReference type="InterPro" id="IPR051473">
    <property type="entry name" value="P2Ox-like"/>
</dbReference>
<dbReference type="PANTHER" id="PTHR42784">
    <property type="entry name" value="PYRANOSE 2-OXIDASE"/>
    <property type="match status" value="1"/>
</dbReference>
<dbReference type="EMBL" id="PQWO01000009">
    <property type="protein sequence ID" value="PZD72683.1"/>
    <property type="molecule type" value="Genomic_DNA"/>
</dbReference>
<comment type="cofactor">
    <cofactor evidence="1">
        <name>FAD</name>
        <dbReference type="ChEBI" id="CHEBI:57692"/>
    </cofactor>
</comment>